<evidence type="ECO:0000313" key="2">
    <source>
        <dbReference type="EMBL" id="CAF3796729.1"/>
    </source>
</evidence>
<evidence type="ECO:0000313" key="1">
    <source>
        <dbReference type="EMBL" id="CAF1297241.1"/>
    </source>
</evidence>
<comment type="caution">
    <text evidence="2">The sequence shown here is derived from an EMBL/GenBank/DDBJ whole genome shotgun (WGS) entry which is preliminary data.</text>
</comment>
<dbReference type="Proteomes" id="UP000663864">
    <property type="component" value="Unassembled WGS sequence"/>
</dbReference>
<organism evidence="2 3">
    <name type="scientific">Rotaria sordida</name>
    <dbReference type="NCBI Taxonomy" id="392033"/>
    <lineage>
        <taxon>Eukaryota</taxon>
        <taxon>Metazoa</taxon>
        <taxon>Spiralia</taxon>
        <taxon>Gnathifera</taxon>
        <taxon>Rotifera</taxon>
        <taxon>Eurotatoria</taxon>
        <taxon>Bdelloidea</taxon>
        <taxon>Philodinida</taxon>
        <taxon>Philodinidae</taxon>
        <taxon>Rotaria</taxon>
    </lineage>
</organism>
<dbReference type="SUPFAM" id="SSF56399">
    <property type="entry name" value="ADP-ribosylation"/>
    <property type="match status" value="1"/>
</dbReference>
<proteinExistence type="predicted"/>
<accession>A0A819B8D8</accession>
<name>A0A819B8D8_9BILA</name>
<dbReference type="AlphaFoldDB" id="A0A819B8D8"/>
<sequence>MRLQHCCYVQSVGKIPNYRNKPSSTDFQLEDVEKYLESAILYQNVTELLQKREEFAVVEDDFGPTLTQMLIRGKKPSFSNLNVNEDDAKTYAFAIAFYTGAYSEMLNLSANIFARRWQRNKATDAENVQGRVVRYVKLNEKDLKDYQPGEILTWLQFSSSDKGDDNNAKHLKYFKERNTKFIIHSLTGRNIRDFSNCAKDEDEVLFLPHSTFLVCHSEVKNRKKHYLYETGKIELGLCKYVILWVDDHIFHGWWENKGHMEKASTLGTQINVHSMPKPTTEDTLAFLRSEFGKRLKSSETFRIVTDMNRDNEISPNDAGIRLLCQVRKLGFHQKCLIFTGNASEGHRKLKKVFQ</sequence>
<protein>
    <recommendedName>
        <fullName evidence="4">NAD(P)(+)--arginine ADP-ribosyltransferase</fullName>
    </recommendedName>
</protein>
<dbReference type="Proteomes" id="UP000663836">
    <property type="component" value="Unassembled WGS sequence"/>
</dbReference>
<dbReference type="Gene3D" id="3.90.176.10">
    <property type="entry name" value="Toxin ADP-ribosyltransferase, Chain A, domain 1"/>
    <property type="match status" value="1"/>
</dbReference>
<evidence type="ECO:0008006" key="4">
    <source>
        <dbReference type="Google" id="ProtNLM"/>
    </source>
</evidence>
<gene>
    <name evidence="2" type="ORF">JBS370_LOCUS15065</name>
    <name evidence="1" type="ORF">ZHD862_LOCUS27768</name>
</gene>
<dbReference type="EMBL" id="CAJNOT010002234">
    <property type="protein sequence ID" value="CAF1297241.1"/>
    <property type="molecule type" value="Genomic_DNA"/>
</dbReference>
<evidence type="ECO:0000313" key="3">
    <source>
        <dbReference type="Proteomes" id="UP000663836"/>
    </source>
</evidence>
<reference evidence="2" key="1">
    <citation type="submission" date="2021-02" db="EMBL/GenBank/DDBJ databases">
        <authorList>
            <person name="Nowell W R."/>
        </authorList>
    </citation>
    <scope>NUCLEOTIDE SEQUENCE</scope>
</reference>
<dbReference type="EMBL" id="CAJOBD010001410">
    <property type="protein sequence ID" value="CAF3796729.1"/>
    <property type="molecule type" value="Genomic_DNA"/>
</dbReference>